<evidence type="ECO:0000256" key="7">
    <source>
        <dbReference type="SAM" id="SignalP"/>
    </source>
</evidence>
<dbReference type="Proteomes" id="UP000289738">
    <property type="component" value="Chromosome A06"/>
</dbReference>
<name>A0A445CTW6_ARAHY</name>
<feature type="coiled-coil region" evidence="5">
    <location>
        <begin position="89"/>
        <end position="116"/>
    </location>
</feature>
<dbReference type="EMBL" id="SDMP01000006">
    <property type="protein sequence ID" value="RYR54416.1"/>
    <property type="molecule type" value="Genomic_DNA"/>
</dbReference>
<feature type="signal peptide" evidence="7">
    <location>
        <begin position="1"/>
        <end position="18"/>
    </location>
</feature>
<dbReference type="GO" id="GO:0008270">
    <property type="term" value="F:zinc ion binding"/>
    <property type="evidence" value="ECO:0007669"/>
    <property type="project" value="UniProtKB-KW"/>
</dbReference>
<reference evidence="9 10" key="1">
    <citation type="submission" date="2019-01" db="EMBL/GenBank/DDBJ databases">
        <title>Sequencing of cultivated peanut Arachis hypogaea provides insights into genome evolution and oil improvement.</title>
        <authorList>
            <person name="Chen X."/>
        </authorList>
    </citation>
    <scope>NUCLEOTIDE SEQUENCE [LARGE SCALE GENOMIC DNA]</scope>
    <source>
        <strain evidence="10">cv. Fuhuasheng</strain>
        <tissue evidence="9">Leaves</tissue>
    </source>
</reference>
<evidence type="ECO:0000313" key="9">
    <source>
        <dbReference type="EMBL" id="RYR54416.1"/>
    </source>
</evidence>
<evidence type="ECO:0000256" key="1">
    <source>
        <dbReference type="ARBA" id="ARBA00022723"/>
    </source>
</evidence>
<keyword evidence="7" id="KW-0732">Signal</keyword>
<dbReference type="PROSITE" id="PS51999">
    <property type="entry name" value="ZF_GRF"/>
    <property type="match status" value="1"/>
</dbReference>
<dbReference type="PANTHER" id="PTHR33248">
    <property type="entry name" value="ZINC ION-BINDING PROTEIN"/>
    <property type="match status" value="1"/>
</dbReference>
<accession>A0A445CTW6</accession>
<feature type="transmembrane region" description="Helical" evidence="6">
    <location>
        <begin position="116"/>
        <end position="136"/>
    </location>
</feature>
<keyword evidence="6" id="KW-0472">Membrane</keyword>
<evidence type="ECO:0000256" key="2">
    <source>
        <dbReference type="ARBA" id="ARBA00022771"/>
    </source>
</evidence>
<dbReference type="AlphaFoldDB" id="A0A445CTW6"/>
<keyword evidence="2 4" id="KW-0863">Zinc-finger</keyword>
<evidence type="ECO:0000256" key="3">
    <source>
        <dbReference type="ARBA" id="ARBA00022833"/>
    </source>
</evidence>
<evidence type="ECO:0000313" key="10">
    <source>
        <dbReference type="Proteomes" id="UP000289738"/>
    </source>
</evidence>
<dbReference type="InterPro" id="IPR010666">
    <property type="entry name" value="Znf_GRF"/>
</dbReference>
<feature type="chain" id="PRO_5019503822" description="GRF-type domain-containing protein" evidence="7">
    <location>
        <begin position="19"/>
        <end position="160"/>
    </location>
</feature>
<evidence type="ECO:0000256" key="4">
    <source>
        <dbReference type="PROSITE-ProRule" id="PRU01343"/>
    </source>
</evidence>
<keyword evidence="10" id="KW-1185">Reference proteome</keyword>
<comment type="caution">
    <text evidence="9">The sequence shown here is derived from an EMBL/GenBank/DDBJ whole genome shotgun (WGS) entry which is preliminary data.</text>
</comment>
<sequence>MHLLSLLLTIAISVVVVGESMASQASQAERSCSASYRNSSQGRRRRTTCYYRERPVLVTSSTAENPERRFWGCVNYGIGQECGYFVWAESEKEQEVARLKRKITCLKGKVTTLERMLTMAVAVALVGWTCAMILLCEKLSLIRNFTLSWNIIEVTICNLD</sequence>
<keyword evidence="1" id="KW-0479">Metal-binding</keyword>
<keyword evidence="6" id="KW-1133">Transmembrane helix</keyword>
<keyword evidence="5" id="KW-0175">Coiled coil</keyword>
<organism evidence="9 10">
    <name type="scientific">Arachis hypogaea</name>
    <name type="common">Peanut</name>
    <dbReference type="NCBI Taxonomy" id="3818"/>
    <lineage>
        <taxon>Eukaryota</taxon>
        <taxon>Viridiplantae</taxon>
        <taxon>Streptophyta</taxon>
        <taxon>Embryophyta</taxon>
        <taxon>Tracheophyta</taxon>
        <taxon>Spermatophyta</taxon>
        <taxon>Magnoliopsida</taxon>
        <taxon>eudicotyledons</taxon>
        <taxon>Gunneridae</taxon>
        <taxon>Pentapetalae</taxon>
        <taxon>rosids</taxon>
        <taxon>fabids</taxon>
        <taxon>Fabales</taxon>
        <taxon>Fabaceae</taxon>
        <taxon>Papilionoideae</taxon>
        <taxon>50 kb inversion clade</taxon>
        <taxon>dalbergioids sensu lato</taxon>
        <taxon>Dalbergieae</taxon>
        <taxon>Pterocarpus clade</taxon>
        <taxon>Arachis</taxon>
    </lineage>
</organism>
<gene>
    <name evidence="9" type="ORF">Ahy_A06g029689</name>
</gene>
<feature type="domain" description="GRF-type" evidence="8">
    <location>
        <begin position="49"/>
        <end position="91"/>
    </location>
</feature>
<evidence type="ECO:0000256" key="5">
    <source>
        <dbReference type="SAM" id="Coils"/>
    </source>
</evidence>
<evidence type="ECO:0000256" key="6">
    <source>
        <dbReference type="SAM" id="Phobius"/>
    </source>
</evidence>
<keyword evidence="6" id="KW-0812">Transmembrane</keyword>
<keyword evidence="3" id="KW-0862">Zinc</keyword>
<protein>
    <recommendedName>
        <fullName evidence="8">GRF-type domain-containing protein</fullName>
    </recommendedName>
</protein>
<evidence type="ECO:0000259" key="8">
    <source>
        <dbReference type="PROSITE" id="PS51999"/>
    </source>
</evidence>
<proteinExistence type="predicted"/>